<keyword evidence="11" id="KW-1185">Reference proteome</keyword>
<comment type="similarity">
    <text evidence="6">Belongs to the ClpA/ClpB family.</text>
</comment>
<evidence type="ECO:0000256" key="7">
    <source>
        <dbReference type="SAM" id="Coils"/>
    </source>
</evidence>
<feature type="domain" description="UVR" evidence="8">
    <location>
        <begin position="417"/>
        <end position="452"/>
    </location>
</feature>
<dbReference type="Proteomes" id="UP001628668">
    <property type="component" value="Unassembled WGS sequence"/>
</dbReference>
<dbReference type="InterPro" id="IPR018368">
    <property type="entry name" value="ClpA/B_CS1"/>
</dbReference>
<organism evidence="10 11">
    <name type="scientific">Rossellomorea oryzaecorticis</name>
    <dbReference type="NCBI Taxonomy" id="1396505"/>
    <lineage>
        <taxon>Bacteria</taxon>
        <taxon>Bacillati</taxon>
        <taxon>Bacillota</taxon>
        <taxon>Bacilli</taxon>
        <taxon>Bacillales</taxon>
        <taxon>Bacillaceae</taxon>
        <taxon>Rossellomorea</taxon>
    </lineage>
</organism>
<evidence type="ECO:0000256" key="5">
    <source>
        <dbReference type="PROSITE-ProRule" id="PRU01251"/>
    </source>
</evidence>
<dbReference type="Pfam" id="PF00004">
    <property type="entry name" value="AAA"/>
    <property type="match status" value="1"/>
</dbReference>
<dbReference type="GO" id="GO:0006508">
    <property type="term" value="P:proteolysis"/>
    <property type="evidence" value="ECO:0007669"/>
    <property type="project" value="UniProtKB-KW"/>
</dbReference>
<accession>A0ABW8VVD7</accession>
<dbReference type="InterPro" id="IPR001943">
    <property type="entry name" value="UVR_dom"/>
</dbReference>
<dbReference type="PANTHER" id="PTHR11638:SF18">
    <property type="entry name" value="HEAT SHOCK PROTEIN 104"/>
    <property type="match status" value="1"/>
</dbReference>
<feature type="coiled-coil region" evidence="7">
    <location>
        <begin position="413"/>
        <end position="466"/>
    </location>
</feature>
<dbReference type="RefSeq" id="WP_411160615.1">
    <property type="nucleotide sequence ID" value="NZ_JBJOSA010000038.1"/>
</dbReference>
<evidence type="ECO:0000256" key="6">
    <source>
        <dbReference type="RuleBase" id="RU004432"/>
    </source>
</evidence>
<dbReference type="SUPFAM" id="SSF52540">
    <property type="entry name" value="P-loop containing nucleoside triphosphate hydrolases"/>
    <property type="match status" value="2"/>
</dbReference>
<dbReference type="InterPro" id="IPR003959">
    <property type="entry name" value="ATPase_AAA_core"/>
</dbReference>
<proteinExistence type="inferred from homology"/>
<keyword evidence="3 6" id="KW-0067">ATP-binding</keyword>
<evidence type="ECO:0000256" key="4">
    <source>
        <dbReference type="ARBA" id="ARBA00023186"/>
    </source>
</evidence>
<evidence type="ECO:0000256" key="1">
    <source>
        <dbReference type="ARBA" id="ARBA00022737"/>
    </source>
</evidence>
<keyword evidence="10" id="KW-0645">Protease</keyword>
<dbReference type="Pfam" id="PF02861">
    <property type="entry name" value="Clp_N"/>
    <property type="match status" value="1"/>
</dbReference>
<dbReference type="InterPro" id="IPR028299">
    <property type="entry name" value="ClpA/B_CS2"/>
</dbReference>
<keyword evidence="1 5" id="KW-0677">Repeat</keyword>
<evidence type="ECO:0000256" key="2">
    <source>
        <dbReference type="ARBA" id="ARBA00022741"/>
    </source>
</evidence>
<dbReference type="PROSITE" id="PS00870">
    <property type="entry name" value="CLPAB_1"/>
    <property type="match status" value="1"/>
</dbReference>
<dbReference type="PROSITE" id="PS51903">
    <property type="entry name" value="CLP_R"/>
    <property type="match status" value="1"/>
</dbReference>
<evidence type="ECO:0000256" key="3">
    <source>
        <dbReference type="ARBA" id="ARBA00022840"/>
    </source>
</evidence>
<dbReference type="InterPro" id="IPR003593">
    <property type="entry name" value="AAA+_ATPase"/>
</dbReference>
<dbReference type="InterPro" id="IPR036628">
    <property type="entry name" value="Clp_N_dom_sf"/>
</dbReference>
<dbReference type="PROSITE" id="PS00871">
    <property type="entry name" value="CLPAB_2"/>
    <property type="match status" value="1"/>
</dbReference>
<evidence type="ECO:0000259" key="9">
    <source>
        <dbReference type="PROSITE" id="PS51903"/>
    </source>
</evidence>
<sequence length="813" mass="90462">MMFGRFTERAQKVLALAQEEAIRLAHSNIGTEHILLGLVREGEGIAAKALTALGLSPEKIQKEVEGLIGKGTEKSQTIHYTPRAKKVIELSMDEARKLGHSYVGTEHILLGLIREGEGVAARVLGNLGVSLNKARQQVLQLLGSNDSNNHQGGGSTNANTPTLDSLARDLTAIAREGSLDPVIGRSKEIQRVIEVLSRRTKNNPVLIGEPGVGKTAIAEGLAQQIIANEVPEILRDKRVMTLDMGTVVAGTKYRGEFEDRLKKVMDEIRQAGNIILFIDELHTLIGAGGAEGAIDASNILKPSLARGELQCIGATTLDEYRKYIEKDAALERRFQPIQVNEPTAEESIQILKGLRDRYEAHHRVSITDHAIEAAVKLSDRYISDRFLPDKAIDLIDEAGSKVRLRSYTTPPNLKELESKLEEIRKEKDAAVQSQEFEKAASLRDTEQKLREELEETKNTWKEKQGQENTEVTVEDIATVVSNWTGVPVSKLAQTETDRLLKLEEILHSRVIGQSEAVVAVSKAVRRARAGLKDPKRPIGSFIFLGPTGVGKTELARALAESMFGDEEAMIRIDMSEYMEKHSTSRLVGSPPGYVGYDEGGQLTEKVRRKPYSVILLDEIEKAHPDVFNILLQVLEDGRLTDSKGRTVDFRNTVLIMTSNVGAQSLKSNKYVGFNIQDGKEDYKDMKGKVIEELKRAFRPEFLNRIDEIIVFHSLEKDHLKEIVTLMSDQLTKRLKEQDIHIELSSAAKEKIADEGFDPEYGARPLRRAIQKHVEDKLSEELLRGKVLTGQNILIDVEDKEFVVKVKEEANTTT</sequence>
<dbReference type="InterPro" id="IPR041546">
    <property type="entry name" value="ClpA/ClpB_AAA_lid"/>
</dbReference>
<dbReference type="InterPro" id="IPR050130">
    <property type="entry name" value="ClpA_ClpB"/>
</dbReference>
<dbReference type="InterPro" id="IPR004176">
    <property type="entry name" value="Clp_R_N"/>
</dbReference>
<comment type="caution">
    <text evidence="10">The sequence shown here is derived from an EMBL/GenBank/DDBJ whole genome shotgun (WGS) entry which is preliminary data.</text>
</comment>
<dbReference type="Gene3D" id="1.10.1780.10">
    <property type="entry name" value="Clp, N-terminal domain"/>
    <property type="match status" value="1"/>
</dbReference>
<keyword evidence="7" id="KW-0175">Coiled coil</keyword>
<evidence type="ECO:0000313" key="10">
    <source>
        <dbReference type="EMBL" id="MFL8939335.1"/>
    </source>
</evidence>
<dbReference type="CDD" id="cd00009">
    <property type="entry name" value="AAA"/>
    <property type="match status" value="1"/>
</dbReference>
<keyword evidence="4 6" id="KW-0143">Chaperone</keyword>
<evidence type="ECO:0000313" key="11">
    <source>
        <dbReference type="Proteomes" id="UP001628668"/>
    </source>
</evidence>
<dbReference type="Pfam" id="PF07724">
    <property type="entry name" value="AAA_2"/>
    <property type="match status" value="1"/>
</dbReference>
<dbReference type="Gene3D" id="4.10.860.10">
    <property type="entry name" value="UVR domain"/>
    <property type="match status" value="1"/>
</dbReference>
<dbReference type="PRINTS" id="PR00300">
    <property type="entry name" value="CLPPROTEASEA"/>
</dbReference>
<keyword evidence="10" id="KW-0378">Hydrolase</keyword>
<dbReference type="GO" id="GO:0005524">
    <property type="term" value="F:ATP binding"/>
    <property type="evidence" value="ECO:0007669"/>
    <property type="project" value="UniProtKB-KW"/>
</dbReference>
<dbReference type="SMART" id="SM00382">
    <property type="entry name" value="AAA"/>
    <property type="match status" value="2"/>
</dbReference>
<dbReference type="Gene3D" id="3.40.50.300">
    <property type="entry name" value="P-loop containing nucleotide triphosphate hydrolases"/>
    <property type="match status" value="2"/>
</dbReference>
<dbReference type="GO" id="GO:0008233">
    <property type="term" value="F:peptidase activity"/>
    <property type="evidence" value="ECO:0007669"/>
    <property type="project" value="UniProtKB-KW"/>
</dbReference>
<name>A0ABW8VVD7_9BACI</name>
<dbReference type="Gene3D" id="1.10.8.60">
    <property type="match status" value="2"/>
</dbReference>
<dbReference type="InterPro" id="IPR019489">
    <property type="entry name" value="Clp_ATPase_C"/>
</dbReference>
<gene>
    <name evidence="10" type="primary">clpC</name>
    <name evidence="10" type="synonym">mecB</name>
    <name evidence="10" type="ORF">ACKA06_21475</name>
</gene>
<dbReference type="PANTHER" id="PTHR11638">
    <property type="entry name" value="ATP-DEPENDENT CLP PROTEASE"/>
    <property type="match status" value="1"/>
</dbReference>
<dbReference type="SMART" id="SM01086">
    <property type="entry name" value="ClpB_D2-small"/>
    <property type="match status" value="1"/>
</dbReference>
<protein>
    <submittedName>
        <fullName evidence="10">ATP-dependent protease ATP-binding subunit ClpC</fullName>
    </submittedName>
</protein>
<feature type="domain" description="Clp R" evidence="9">
    <location>
        <begin position="3"/>
        <end position="144"/>
    </location>
</feature>
<evidence type="ECO:0000259" key="8">
    <source>
        <dbReference type="PROSITE" id="PS50151"/>
    </source>
</evidence>
<dbReference type="InterPro" id="IPR001270">
    <property type="entry name" value="ClpA/B"/>
</dbReference>
<dbReference type="EMBL" id="JBJOSA010000038">
    <property type="protein sequence ID" value="MFL8939335.1"/>
    <property type="molecule type" value="Genomic_DNA"/>
</dbReference>
<dbReference type="SUPFAM" id="SSF81923">
    <property type="entry name" value="Double Clp-N motif"/>
    <property type="match status" value="1"/>
</dbReference>
<reference evidence="10 11" key="1">
    <citation type="submission" date="2024-12" db="EMBL/GenBank/DDBJ databases">
        <authorList>
            <person name="Li X."/>
            <person name="Zhang D."/>
        </authorList>
    </citation>
    <scope>NUCLEOTIDE SEQUENCE [LARGE SCALE GENOMIC DNA]</scope>
    <source>
        <strain evidence="10 11">JCM19602</strain>
    </source>
</reference>
<dbReference type="PROSITE" id="PS50151">
    <property type="entry name" value="UVR"/>
    <property type="match status" value="1"/>
</dbReference>
<keyword evidence="2 6" id="KW-0547">Nucleotide-binding</keyword>
<dbReference type="Pfam" id="PF10431">
    <property type="entry name" value="ClpB_D2-small"/>
    <property type="match status" value="1"/>
</dbReference>
<dbReference type="InterPro" id="IPR027417">
    <property type="entry name" value="P-loop_NTPase"/>
</dbReference>
<dbReference type="CDD" id="cd19499">
    <property type="entry name" value="RecA-like_ClpB_Hsp104-like"/>
    <property type="match status" value="1"/>
</dbReference>
<dbReference type="Pfam" id="PF17871">
    <property type="entry name" value="AAA_lid_9"/>
    <property type="match status" value="1"/>
</dbReference>